<sequence>MSVLPPDLDATRFAEALAEMRQAAGADWVFASDEDLGPYRDSFSPVWDTQRERLASAAVAPADVAQVSAIVRIAGRFGIPLFPISTGKNFGYGGPSPNVHGSVIVDLKRMDKVLEVDEARAFALVEPGVSYFDLYRAIEERGLKLMIDCPDPGWGSPIGNSLERGIGYTMGAFRDHFGASCGMEVVLPDGEVMRTGMGALPGAKTWQEYRYGFGPDPAGLFAQGNFGIVTKMGFRLYPRPDHYRTALVTVPRRRDFVKLVEQCNILSDAMLCGEPVYASPLMALMGNPSFAALATKKGGASDAALDAAASEAALPAWQVDLQFFGPEATTRANFAHARERILSAIPTATVIAGEDFPLPATKEQLANVAQPYRSSIRRHGALGVPSLGIWKIVREDGHLGFFPVLARSGEEVFRMQRVMGDALHEFDQLPSYFNAASAPLHWHPHAFQMVFAPPVKRADPAFNAMVDTAMRRAVEVAAEHGWGDYRAAPIYQDAVSETYSFNNHALRRFHETLKDAIDPAGIIAPGRGGIWPQRFRKR</sequence>
<comment type="caution">
    <text evidence="4">The sequence shown here is derived from an EMBL/GenBank/DDBJ whole genome shotgun (WGS) entry which is preliminary data.</text>
</comment>
<dbReference type="InterPro" id="IPR016166">
    <property type="entry name" value="FAD-bd_PCMH"/>
</dbReference>
<dbReference type="Pfam" id="PF01565">
    <property type="entry name" value="FAD_binding_4"/>
    <property type="match status" value="1"/>
</dbReference>
<dbReference type="Gene3D" id="3.30.465.10">
    <property type="match status" value="1"/>
</dbReference>
<dbReference type="Gene3D" id="3.30.43.10">
    <property type="entry name" value="Uridine Diphospho-n-acetylenolpyruvylglucosamine Reductase, domain 2"/>
    <property type="match status" value="1"/>
</dbReference>
<dbReference type="InterPro" id="IPR016170">
    <property type="entry name" value="Cytok_DH_C_sf"/>
</dbReference>
<evidence type="ECO:0000313" key="4">
    <source>
        <dbReference type="EMBL" id="MCJ1960465.1"/>
    </source>
</evidence>
<dbReference type="Gene3D" id="3.40.462.10">
    <property type="entry name" value="FAD-linked oxidases, C-terminal domain"/>
    <property type="match status" value="1"/>
</dbReference>
<dbReference type="Gene3D" id="1.10.45.10">
    <property type="entry name" value="Vanillyl-alcohol Oxidase, Chain A, domain 4"/>
    <property type="match status" value="1"/>
</dbReference>
<evidence type="ECO:0000256" key="1">
    <source>
        <dbReference type="ARBA" id="ARBA00022630"/>
    </source>
</evidence>
<dbReference type="SUPFAM" id="SSF55103">
    <property type="entry name" value="FAD-linked oxidases, C-terminal domain"/>
    <property type="match status" value="1"/>
</dbReference>
<organism evidence="4 5">
    <name type="scientific">Novosphingobium mangrovi</name>
    <name type="common">ex Hu et al. 2023</name>
    <dbReference type="NCBI Taxonomy" id="2930094"/>
    <lineage>
        <taxon>Bacteria</taxon>
        <taxon>Pseudomonadati</taxon>
        <taxon>Pseudomonadota</taxon>
        <taxon>Alphaproteobacteria</taxon>
        <taxon>Sphingomonadales</taxon>
        <taxon>Sphingomonadaceae</taxon>
        <taxon>Novosphingobium</taxon>
    </lineage>
</organism>
<dbReference type="InterPro" id="IPR016169">
    <property type="entry name" value="FAD-bd_PCMH_sub2"/>
</dbReference>
<dbReference type="PANTHER" id="PTHR11748:SF114">
    <property type="entry name" value="ARYL-ALCOHOL OXIDASE VANILLYL-ALCOHOL OXIDASE (AFU_ORTHOLOGUE AFUA_3G09500)-RELATED"/>
    <property type="match status" value="1"/>
</dbReference>
<dbReference type="InterPro" id="IPR016167">
    <property type="entry name" value="FAD-bd_PCMH_sub1"/>
</dbReference>
<dbReference type="PROSITE" id="PS51387">
    <property type="entry name" value="FAD_PCMH"/>
    <property type="match status" value="1"/>
</dbReference>
<proteinExistence type="predicted"/>
<evidence type="ECO:0000259" key="3">
    <source>
        <dbReference type="PROSITE" id="PS51387"/>
    </source>
</evidence>
<evidence type="ECO:0000256" key="2">
    <source>
        <dbReference type="ARBA" id="ARBA00022827"/>
    </source>
</evidence>
<evidence type="ECO:0000313" key="5">
    <source>
        <dbReference type="Proteomes" id="UP001162802"/>
    </source>
</evidence>
<gene>
    <name evidence="4" type="ORF">MTR65_07230</name>
</gene>
<accession>A0ABT0AB85</accession>
<dbReference type="InterPro" id="IPR036318">
    <property type="entry name" value="FAD-bd_PCMH-like_sf"/>
</dbReference>
<dbReference type="InterPro" id="IPR016164">
    <property type="entry name" value="FAD-linked_Oxase-like_C"/>
</dbReference>
<keyword evidence="5" id="KW-1185">Reference proteome</keyword>
<dbReference type="Proteomes" id="UP001162802">
    <property type="component" value="Unassembled WGS sequence"/>
</dbReference>
<dbReference type="EMBL" id="JALHAT010000008">
    <property type="protein sequence ID" value="MCJ1960465.1"/>
    <property type="molecule type" value="Genomic_DNA"/>
</dbReference>
<dbReference type="RefSeq" id="WP_243798616.1">
    <property type="nucleotide sequence ID" value="NZ_JALHAT010000008.1"/>
</dbReference>
<keyword evidence="2" id="KW-0274">FAD</keyword>
<dbReference type="PANTHER" id="PTHR11748">
    <property type="entry name" value="D-LACTATE DEHYDROGENASE"/>
    <property type="match status" value="1"/>
</dbReference>
<name>A0ABT0AB85_9SPHN</name>
<dbReference type="InterPro" id="IPR016171">
    <property type="entry name" value="Vanillyl_alc_oxidase_C-sub2"/>
</dbReference>
<feature type="domain" description="FAD-binding PCMH-type" evidence="3">
    <location>
        <begin position="51"/>
        <end position="239"/>
    </location>
</feature>
<keyword evidence="1" id="KW-0285">Flavoprotein</keyword>
<dbReference type="InterPro" id="IPR006094">
    <property type="entry name" value="Oxid_FAD_bind_N"/>
</dbReference>
<dbReference type="SUPFAM" id="SSF56176">
    <property type="entry name" value="FAD-binding/transporter-associated domain-like"/>
    <property type="match status" value="1"/>
</dbReference>
<protein>
    <submittedName>
        <fullName evidence="4">FAD-binding oxidoreductase</fullName>
    </submittedName>
</protein>
<reference evidence="4" key="1">
    <citation type="submission" date="2022-03" db="EMBL/GenBank/DDBJ databases">
        <title>Identification of a novel bacterium isolated from mangrove sediments.</title>
        <authorList>
            <person name="Pan X."/>
        </authorList>
    </citation>
    <scope>NUCLEOTIDE SEQUENCE</scope>
    <source>
        <strain evidence="4">B2637</strain>
    </source>
</reference>